<name>A0A6G1BSH6_9ORYZ</name>
<comment type="caution">
    <text evidence="2">The sequence shown here is derived from an EMBL/GenBank/DDBJ whole genome shotgun (WGS) entry which is preliminary data.</text>
</comment>
<evidence type="ECO:0000256" key="1">
    <source>
        <dbReference type="SAM" id="MobiDB-lite"/>
    </source>
</evidence>
<gene>
    <name evidence="2" type="ORF">E2562_004161</name>
</gene>
<sequence>MGAGGGLALGGPATLRWVQAAGREEGRPMALLAEQAVGTGSPGGAGRPAAQVEAEQAGGSGPGASPTGWTLGSFYLDRTGSLAWRQVM</sequence>
<dbReference type="AlphaFoldDB" id="A0A6G1BSH6"/>
<protein>
    <submittedName>
        <fullName evidence="2">Uncharacterized protein</fullName>
    </submittedName>
</protein>
<proteinExistence type="predicted"/>
<reference evidence="2 3" key="1">
    <citation type="submission" date="2019-11" db="EMBL/GenBank/DDBJ databases">
        <title>Whole genome sequence of Oryza granulata.</title>
        <authorList>
            <person name="Li W."/>
        </authorList>
    </citation>
    <scope>NUCLEOTIDE SEQUENCE [LARGE SCALE GENOMIC DNA]</scope>
    <source>
        <strain evidence="3">cv. Menghai</strain>
        <tissue evidence="2">Leaf</tissue>
    </source>
</reference>
<keyword evidence="3" id="KW-1185">Reference proteome</keyword>
<feature type="region of interest" description="Disordered" evidence="1">
    <location>
        <begin position="37"/>
        <end position="68"/>
    </location>
</feature>
<organism evidence="2 3">
    <name type="scientific">Oryza meyeriana var. granulata</name>
    <dbReference type="NCBI Taxonomy" id="110450"/>
    <lineage>
        <taxon>Eukaryota</taxon>
        <taxon>Viridiplantae</taxon>
        <taxon>Streptophyta</taxon>
        <taxon>Embryophyta</taxon>
        <taxon>Tracheophyta</taxon>
        <taxon>Spermatophyta</taxon>
        <taxon>Magnoliopsida</taxon>
        <taxon>Liliopsida</taxon>
        <taxon>Poales</taxon>
        <taxon>Poaceae</taxon>
        <taxon>BOP clade</taxon>
        <taxon>Oryzoideae</taxon>
        <taxon>Oryzeae</taxon>
        <taxon>Oryzinae</taxon>
        <taxon>Oryza</taxon>
        <taxon>Oryza meyeriana</taxon>
    </lineage>
</organism>
<evidence type="ECO:0000313" key="2">
    <source>
        <dbReference type="EMBL" id="KAF0890644.1"/>
    </source>
</evidence>
<accession>A0A6G1BSH6</accession>
<evidence type="ECO:0000313" key="3">
    <source>
        <dbReference type="Proteomes" id="UP000479710"/>
    </source>
</evidence>
<dbReference type="EMBL" id="SPHZ02000011">
    <property type="protein sequence ID" value="KAF0890644.1"/>
    <property type="molecule type" value="Genomic_DNA"/>
</dbReference>
<dbReference type="Proteomes" id="UP000479710">
    <property type="component" value="Unassembled WGS sequence"/>
</dbReference>